<evidence type="ECO:0000313" key="2">
    <source>
        <dbReference type="Proteomes" id="UP001157502"/>
    </source>
</evidence>
<evidence type="ECO:0000313" key="1">
    <source>
        <dbReference type="EMBL" id="KAJ8014207.1"/>
    </source>
</evidence>
<organism evidence="1 2">
    <name type="scientific">Dallia pectoralis</name>
    <name type="common">Alaska blackfish</name>
    <dbReference type="NCBI Taxonomy" id="75939"/>
    <lineage>
        <taxon>Eukaryota</taxon>
        <taxon>Metazoa</taxon>
        <taxon>Chordata</taxon>
        <taxon>Craniata</taxon>
        <taxon>Vertebrata</taxon>
        <taxon>Euteleostomi</taxon>
        <taxon>Actinopterygii</taxon>
        <taxon>Neopterygii</taxon>
        <taxon>Teleostei</taxon>
        <taxon>Protacanthopterygii</taxon>
        <taxon>Esociformes</taxon>
        <taxon>Umbridae</taxon>
        <taxon>Dallia</taxon>
    </lineage>
</organism>
<protein>
    <submittedName>
        <fullName evidence="1">Uncharacterized protein</fullName>
    </submittedName>
</protein>
<reference evidence="1" key="1">
    <citation type="submission" date="2021-05" db="EMBL/GenBank/DDBJ databases">
        <authorList>
            <person name="Pan Q."/>
            <person name="Jouanno E."/>
            <person name="Zahm M."/>
            <person name="Klopp C."/>
            <person name="Cabau C."/>
            <person name="Louis A."/>
            <person name="Berthelot C."/>
            <person name="Parey E."/>
            <person name="Roest Crollius H."/>
            <person name="Montfort J."/>
            <person name="Robinson-Rechavi M."/>
            <person name="Bouchez O."/>
            <person name="Lampietro C."/>
            <person name="Lopez Roques C."/>
            <person name="Donnadieu C."/>
            <person name="Postlethwait J."/>
            <person name="Bobe J."/>
            <person name="Dillon D."/>
            <person name="Chandos A."/>
            <person name="von Hippel F."/>
            <person name="Guiguen Y."/>
        </authorList>
    </citation>
    <scope>NUCLEOTIDE SEQUENCE</scope>
    <source>
        <strain evidence="1">YG-Jan2019</strain>
    </source>
</reference>
<keyword evidence="2" id="KW-1185">Reference proteome</keyword>
<dbReference type="EMBL" id="CM055730">
    <property type="protein sequence ID" value="KAJ8014207.1"/>
    <property type="molecule type" value="Genomic_DNA"/>
</dbReference>
<name>A0ACC2HE24_DALPE</name>
<accession>A0ACC2HE24</accession>
<sequence>MQTDVVEVSHVIEEQVIIHDLHNFPNAFATIGILCEIVLQVITWAEEPSFLLR</sequence>
<comment type="caution">
    <text evidence="1">The sequence shown here is derived from an EMBL/GenBank/DDBJ whole genome shotgun (WGS) entry which is preliminary data.</text>
</comment>
<proteinExistence type="predicted"/>
<feature type="non-terminal residue" evidence="1">
    <location>
        <position position="53"/>
    </location>
</feature>
<dbReference type="Proteomes" id="UP001157502">
    <property type="component" value="Chromosome 3"/>
</dbReference>
<gene>
    <name evidence="1" type="ORF">DPEC_G00037850</name>
</gene>